<dbReference type="EMBL" id="CAJJDN010000043">
    <property type="protein sequence ID" value="CAD8082484.1"/>
    <property type="molecule type" value="Genomic_DNA"/>
</dbReference>
<keyword evidence="1" id="KW-0175">Coiled coil</keyword>
<dbReference type="AlphaFoldDB" id="A0A8S1N610"/>
<feature type="coiled-coil region" evidence="1">
    <location>
        <begin position="300"/>
        <end position="348"/>
    </location>
</feature>
<protein>
    <submittedName>
        <fullName evidence="2">Uncharacterized protein</fullName>
    </submittedName>
</protein>
<proteinExistence type="predicted"/>
<name>A0A8S1N610_9CILI</name>
<dbReference type="OrthoDB" id="309961at2759"/>
<evidence type="ECO:0000256" key="1">
    <source>
        <dbReference type="SAM" id="Coils"/>
    </source>
</evidence>
<evidence type="ECO:0000313" key="3">
    <source>
        <dbReference type="Proteomes" id="UP000692954"/>
    </source>
</evidence>
<gene>
    <name evidence="2" type="ORF">PSON_ATCC_30995.1.T0430215</name>
</gene>
<evidence type="ECO:0000313" key="2">
    <source>
        <dbReference type="EMBL" id="CAD8082484.1"/>
    </source>
</evidence>
<keyword evidence="3" id="KW-1185">Reference proteome</keyword>
<reference evidence="2" key="1">
    <citation type="submission" date="2021-01" db="EMBL/GenBank/DDBJ databases">
        <authorList>
            <consortium name="Genoscope - CEA"/>
            <person name="William W."/>
        </authorList>
    </citation>
    <scope>NUCLEOTIDE SEQUENCE</scope>
</reference>
<dbReference type="Proteomes" id="UP000692954">
    <property type="component" value="Unassembled WGS sequence"/>
</dbReference>
<accession>A0A8S1N610</accession>
<feature type="coiled-coil region" evidence="1">
    <location>
        <begin position="15"/>
        <end position="200"/>
    </location>
</feature>
<organism evidence="2 3">
    <name type="scientific">Paramecium sonneborni</name>
    <dbReference type="NCBI Taxonomy" id="65129"/>
    <lineage>
        <taxon>Eukaryota</taxon>
        <taxon>Sar</taxon>
        <taxon>Alveolata</taxon>
        <taxon>Ciliophora</taxon>
        <taxon>Intramacronucleata</taxon>
        <taxon>Oligohymenophorea</taxon>
        <taxon>Peniculida</taxon>
        <taxon>Parameciidae</taxon>
        <taxon>Paramecium</taxon>
    </lineage>
</organism>
<comment type="caution">
    <text evidence="2">The sequence shown here is derived from an EMBL/GenBank/DDBJ whole genome shotgun (WGS) entry which is preliminary data.</text>
</comment>
<sequence>MNHLERLLHQQGKKVKLQGQELDDINKRHQELQTKLTQEEEKNKILQSDVDKLTQIQNELRRQIQFLEAQRDNLLEQLKSLHEYNFSMFNLQHNHQFNKMRTVQQLNLTQNELQKSQQQILKIQSENAELRSKVQELMINNQSLNEQIEVYPKQIENLRQKYIQLLSERDLQILQLDEKIELLKKEKQIKEEKNQKIEFEVSDITEDTDSNQHGNQYQQIMMDQAEIIKTMKIQDEEKQKTILYLNEQVTLLQIENSKQKQQYTSQQIIKLYPQEIQIQIRRIQQLRSFLPQFTTKIAIIQMKQQEINLLRQQNQDLEMKCQQQQQELTKYQQKYQKKEKKFSDIQDQFTNVLQENWKLKERLIDILQNEEQVEQFLQNLSKELNFEEYPFESLDELLKSYNKIKSKLLNQSEQKHISLL</sequence>